<keyword evidence="2" id="KW-0732">Signal</keyword>
<proteinExistence type="predicted"/>
<evidence type="ECO:0000313" key="3">
    <source>
        <dbReference type="EMBL" id="KAJ7300774.1"/>
    </source>
</evidence>
<evidence type="ECO:0000313" key="4">
    <source>
        <dbReference type="Proteomes" id="UP001218218"/>
    </source>
</evidence>
<dbReference type="AlphaFoldDB" id="A0AAD6YXB2"/>
<keyword evidence="4" id="KW-1185">Reference proteome</keyword>
<feature type="signal peptide" evidence="2">
    <location>
        <begin position="1"/>
        <end position="25"/>
    </location>
</feature>
<name>A0AAD6YXB2_9AGAR</name>
<evidence type="ECO:0000256" key="1">
    <source>
        <dbReference type="SAM" id="MobiDB-lite"/>
    </source>
</evidence>
<comment type="caution">
    <text evidence="3">The sequence shown here is derived from an EMBL/GenBank/DDBJ whole genome shotgun (WGS) entry which is preliminary data.</text>
</comment>
<sequence length="122" mass="13514">MKSCFALLIFVQLAASWVAASPVEAREFVIFVKYPGEETSDKVQRSPATQPKHPFFVHYPASEDANNAQRSPLGDVPLIHYPGGNTENDKNLPKARASLSKSCVRDTAHTGCKPFVHYPEEE</sequence>
<dbReference type="EMBL" id="JARIHO010000153">
    <property type="protein sequence ID" value="KAJ7300774.1"/>
    <property type="molecule type" value="Genomic_DNA"/>
</dbReference>
<gene>
    <name evidence="3" type="ORF">DFH08DRAFT_979362</name>
</gene>
<protein>
    <submittedName>
        <fullName evidence="3">Uncharacterized protein</fullName>
    </submittedName>
</protein>
<feature type="region of interest" description="Disordered" evidence="1">
    <location>
        <begin position="65"/>
        <end position="92"/>
    </location>
</feature>
<feature type="chain" id="PRO_5042007551" evidence="2">
    <location>
        <begin position="26"/>
        <end position="122"/>
    </location>
</feature>
<evidence type="ECO:0000256" key="2">
    <source>
        <dbReference type="SAM" id="SignalP"/>
    </source>
</evidence>
<reference evidence="3" key="1">
    <citation type="submission" date="2023-03" db="EMBL/GenBank/DDBJ databases">
        <title>Massive genome expansion in bonnet fungi (Mycena s.s.) driven by repeated elements and novel gene families across ecological guilds.</title>
        <authorList>
            <consortium name="Lawrence Berkeley National Laboratory"/>
            <person name="Harder C.B."/>
            <person name="Miyauchi S."/>
            <person name="Viragh M."/>
            <person name="Kuo A."/>
            <person name="Thoen E."/>
            <person name="Andreopoulos B."/>
            <person name="Lu D."/>
            <person name="Skrede I."/>
            <person name="Drula E."/>
            <person name="Henrissat B."/>
            <person name="Morin E."/>
            <person name="Kohler A."/>
            <person name="Barry K."/>
            <person name="LaButti K."/>
            <person name="Morin E."/>
            <person name="Salamov A."/>
            <person name="Lipzen A."/>
            <person name="Mereny Z."/>
            <person name="Hegedus B."/>
            <person name="Baldrian P."/>
            <person name="Stursova M."/>
            <person name="Weitz H."/>
            <person name="Taylor A."/>
            <person name="Grigoriev I.V."/>
            <person name="Nagy L.G."/>
            <person name="Martin F."/>
            <person name="Kauserud H."/>
        </authorList>
    </citation>
    <scope>NUCLEOTIDE SEQUENCE</scope>
    <source>
        <strain evidence="3">CBHHK002</strain>
    </source>
</reference>
<accession>A0AAD6YXB2</accession>
<dbReference type="Proteomes" id="UP001218218">
    <property type="component" value="Unassembled WGS sequence"/>
</dbReference>
<organism evidence="3 4">
    <name type="scientific">Mycena albidolilacea</name>
    <dbReference type="NCBI Taxonomy" id="1033008"/>
    <lineage>
        <taxon>Eukaryota</taxon>
        <taxon>Fungi</taxon>
        <taxon>Dikarya</taxon>
        <taxon>Basidiomycota</taxon>
        <taxon>Agaricomycotina</taxon>
        <taxon>Agaricomycetes</taxon>
        <taxon>Agaricomycetidae</taxon>
        <taxon>Agaricales</taxon>
        <taxon>Marasmiineae</taxon>
        <taxon>Mycenaceae</taxon>
        <taxon>Mycena</taxon>
    </lineage>
</organism>